<proteinExistence type="predicted"/>
<dbReference type="Proteomes" id="UP001590950">
    <property type="component" value="Unassembled WGS sequence"/>
</dbReference>
<accession>A0ABR4A9S4</accession>
<feature type="compositionally biased region" description="Acidic residues" evidence="1">
    <location>
        <begin position="102"/>
        <end position="112"/>
    </location>
</feature>
<feature type="region of interest" description="Disordered" evidence="1">
    <location>
        <begin position="1"/>
        <end position="157"/>
    </location>
</feature>
<feature type="compositionally biased region" description="Polar residues" evidence="1">
    <location>
        <begin position="74"/>
        <end position="89"/>
    </location>
</feature>
<dbReference type="EMBL" id="JBEFKJ010000016">
    <property type="protein sequence ID" value="KAL2041646.1"/>
    <property type="molecule type" value="Genomic_DNA"/>
</dbReference>
<organism evidence="2 3">
    <name type="scientific">Stereocaulon virgatum</name>
    <dbReference type="NCBI Taxonomy" id="373712"/>
    <lineage>
        <taxon>Eukaryota</taxon>
        <taxon>Fungi</taxon>
        <taxon>Dikarya</taxon>
        <taxon>Ascomycota</taxon>
        <taxon>Pezizomycotina</taxon>
        <taxon>Lecanoromycetes</taxon>
        <taxon>OSLEUM clade</taxon>
        <taxon>Lecanoromycetidae</taxon>
        <taxon>Lecanorales</taxon>
        <taxon>Lecanorineae</taxon>
        <taxon>Stereocaulaceae</taxon>
        <taxon>Stereocaulon</taxon>
    </lineage>
</organism>
<evidence type="ECO:0000256" key="1">
    <source>
        <dbReference type="SAM" id="MobiDB-lite"/>
    </source>
</evidence>
<evidence type="ECO:0000313" key="2">
    <source>
        <dbReference type="EMBL" id="KAL2041646.1"/>
    </source>
</evidence>
<evidence type="ECO:0000313" key="3">
    <source>
        <dbReference type="Proteomes" id="UP001590950"/>
    </source>
</evidence>
<feature type="region of interest" description="Disordered" evidence="1">
    <location>
        <begin position="388"/>
        <end position="407"/>
    </location>
</feature>
<name>A0ABR4A9S4_9LECA</name>
<protein>
    <submittedName>
        <fullName evidence="2">Uncharacterized protein</fullName>
    </submittedName>
</protein>
<feature type="compositionally biased region" description="Pro residues" evidence="1">
    <location>
        <begin position="19"/>
        <end position="28"/>
    </location>
</feature>
<feature type="compositionally biased region" description="Acidic residues" evidence="1">
    <location>
        <begin position="503"/>
        <end position="512"/>
    </location>
</feature>
<gene>
    <name evidence="2" type="ORF">N7G274_005430</name>
</gene>
<comment type="caution">
    <text evidence="2">The sequence shown here is derived from an EMBL/GenBank/DDBJ whole genome shotgun (WGS) entry which is preliminary data.</text>
</comment>
<feature type="compositionally biased region" description="Basic and acidic residues" evidence="1">
    <location>
        <begin position="40"/>
        <end position="49"/>
    </location>
</feature>
<sequence length="551" mass="61833">MSENPTSDLSGLVITPISKPKPPTPPPSTKRWTWEYVPADDGRDRRKQTTPELDSELLSQGRRTRRMSKAANGTADTPTQQVPRMTSSKVGIKRKAATSEGSDTDTDDDDVVPESVRIAKQRKLRHEGSKLQQQARPTTKAESEGVKAPRLKKAHVVTKPRIKAVRVPRQKKARKDSKPNPNVLRACAIARAARSQKAKRQVRIAQSAVQDMEPAVDIQQEYPDPAYVYNTEPERRHGIMLKKEFYDPFRQAFSLNFIWPSFSSNTVQNALDREREVQSVQKFSIFDIIPKDLRRGIQERMAQHEPANPQDGAIVNQVRKEQATVDISAPNTARQITEALWEDVTDHTIQYPKQSEPRTSDLENLENWSQGGVTGHITEAEMTAATTYQNQDKNGPEPGESDSGDRFITNTDTALEHAKQEGVLTAEERATLERLFKADIEKRLANVQHQSPSLLPNEYSAETQGQGFTQNMAGAQLPTGLQARPQGLEVKQDMAVTQIYGSTDDDTPNSDELDSRASWGPEMDEDEDEDETDEENFRSGRFVIRPQVNGF</sequence>
<keyword evidence="3" id="KW-1185">Reference proteome</keyword>
<reference evidence="2 3" key="1">
    <citation type="submission" date="2024-09" db="EMBL/GenBank/DDBJ databases">
        <title>Rethinking Asexuality: The Enigmatic Case of Functional Sexual Genes in Lepraria (Stereocaulaceae).</title>
        <authorList>
            <person name="Doellman M."/>
            <person name="Sun Y."/>
            <person name="Barcenas-Pena A."/>
            <person name="Lumbsch H.T."/>
            <person name="Grewe F."/>
        </authorList>
    </citation>
    <scope>NUCLEOTIDE SEQUENCE [LARGE SCALE GENOMIC DNA]</scope>
    <source>
        <strain evidence="2 3">Mercado 3170</strain>
    </source>
</reference>
<feature type="compositionally biased region" description="Acidic residues" evidence="1">
    <location>
        <begin position="522"/>
        <end position="534"/>
    </location>
</feature>
<feature type="region of interest" description="Disordered" evidence="1">
    <location>
        <begin position="498"/>
        <end position="551"/>
    </location>
</feature>